<dbReference type="AlphaFoldDB" id="A0AAN7ZMA4"/>
<proteinExistence type="predicted"/>
<comment type="caution">
    <text evidence="1">The sequence shown here is derived from an EMBL/GenBank/DDBJ whole genome shotgun (WGS) entry which is preliminary data.</text>
</comment>
<reference evidence="1" key="1">
    <citation type="submission" date="2023-08" db="EMBL/GenBank/DDBJ databases">
        <title>Black Yeasts Isolated from many extreme environments.</title>
        <authorList>
            <person name="Coleine C."/>
            <person name="Stajich J.E."/>
            <person name="Selbmann L."/>
        </authorList>
    </citation>
    <scope>NUCLEOTIDE SEQUENCE</scope>
    <source>
        <strain evidence="1">CCFEE 5810</strain>
    </source>
</reference>
<evidence type="ECO:0000313" key="2">
    <source>
        <dbReference type="Proteomes" id="UP001310594"/>
    </source>
</evidence>
<evidence type="ECO:0000313" key="1">
    <source>
        <dbReference type="EMBL" id="KAK5695356.1"/>
    </source>
</evidence>
<gene>
    <name evidence="1" type="ORF">LTR97_008862</name>
</gene>
<organism evidence="1 2">
    <name type="scientific">Elasticomyces elasticus</name>
    <dbReference type="NCBI Taxonomy" id="574655"/>
    <lineage>
        <taxon>Eukaryota</taxon>
        <taxon>Fungi</taxon>
        <taxon>Dikarya</taxon>
        <taxon>Ascomycota</taxon>
        <taxon>Pezizomycotina</taxon>
        <taxon>Dothideomycetes</taxon>
        <taxon>Dothideomycetidae</taxon>
        <taxon>Mycosphaerellales</taxon>
        <taxon>Teratosphaeriaceae</taxon>
        <taxon>Elasticomyces</taxon>
    </lineage>
</organism>
<dbReference type="EMBL" id="JAVRQU010000014">
    <property type="protein sequence ID" value="KAK5695356.1"/>
    <property type="molecule type" value="Genomic_DNA"/>
</dbReference>
<protein>
    <submittedName>
        <fullName evidence="1">Uncharacterized protein</fullName>
    </submittedName>
</protein>
<sequence>MGKTRNERRRKTKTLAAAKPGFLRLPAELRNVIAENYINDLPARTIHISNDGIISGLPLAQTCSQLHHDILPMWAARLSSGLIYCHVHNFNFHGASRALKQLSSQAREVISAQRLLRVILSADDDYTVSHSGTEDLKDWLEDCAAGAIPSRGIYKFTKQQLVKESAFDAVEREVKRMSFSELPDARKEWGCVRHRYNCALIEYRNIEPHGYAAHQEAKQLSDSPYTCNPRKIHITMGKARKERRLKAATRPSRLLTLPTELLVQIIEYYIEAIDEVHILADGAVCAVALAQTCRQLHHEVTPIWHAQQKQHLKSPKQIKCLVNNFDFSAILSVFEQMPEPTRHTIMSKKLLQIYLTVDERQVGRPRSHLKEWLEAASNARIPATYQYTMPPRLGLSLFLVAEESNTYHFTKPLVKMEREERGAIRQSYNAVLVALHNSQSAGSKMYREWISCQERRTRDEQERFRKVGYGKSLSLGFR</sequence>
<name>A0AAN7ZMA4_9PEZI</name>
<accession>A0AAN7ZMA4</accession>
<dbReference type="Proteomes" id="UP001310594">
    <property type="component" value="Unassembled WGS sequence"/>
</dbReference>